<dbReference type="SUPFAM" id="SSF88659">
    <property type="entry name" value="Sigma3 and sigma4 domains of RNA polymerase sigma factors"/>
    <property type="match status" value="1"/>
</dbReference>
<dbReference type="SUPFAM" id="SSF88946">
    <property type="entry name" value="Sigma2 domain of RNA polymerase sigma factors"/>
    <property type="match status" value="1"/>
</dbReference>
<dbReference type="Gene3D" id="1.10.10.10">
    <property type="entry name" value="Winged helix-like DNA-binding domain superfamily/Winged helix DNA-binding domain"/>
    <property type="match status" value="1"/>
</dbReference>
<dbReference type="EMBL" id="RJJQ01000001">
    <property type="protein sequence ID" value="RNI25309.1"/>
    <property type="molecule type" value="Genomic_DNA"/>
</dbReference>
<feature type="region of interest" description="Disordered" evidence="6">
    <location>
        <begin position="1"/>
        <end position="20"/>
    </location>
</feature>
<feature type="compositionally biased region" description="Low complexity" evidence="6">
    <location>
        <begin position="1"/>
        <end position="15"/>
    </location>
</feature>
<evidence type="ECO:0000256" key="4">
    <source>
        <dbReference type="ARBA" id="ARBA00023125"/>
    </source>
</evidence>
<gene>
    <name evidence="8" type="ORF">EFY87_01360</name>
</gene>
<dbReference type="RefSeq" id="WP_123269500.1">
    <property type="nucleotide sequence ID" value="NZ_RJJQ01000001.1"/>
</dbReference>
<reference evidence="8 9" key="1">
    <citation type="submission" date="2018-11" db="EMBL/GenBank/DDBJ databases">
        <title>Draft genome of Simplicispira Flexivirga sp. BO-16.</title>
        <authorList>
            <person name="Im W.T."/>
        </authorList>
    </citation>
    <scope>NUCLEOTIDE SEQUENCE [LARGE SCALE GENOMIC DNA]</scope>
    <source>
        <strain evidence="8 9">BO-16</strain>
    </source>
</reference>
<dbReference type="InterPro" id="IPR013324">
    <property type="entry name" value="RNA_pol_sigma_r3/r4-like"/>
</dbReference>
<evidence type="ECO:0000313" key="8">
    <source>
        <dbReference type="EMBL" id="RNI25309.1"/>
    </source>
</evidence>
<keyword evidence="4" id="KW-0238">DNA-binding</keyword>
<dbReference type="InterPro" id="IPR036388">
    <property type="entry name" value="WH-like_DNA-bd_sf"/>
</dbReference>
<dbReference type="Proteomes" id="UP000271678">
    <property type="component" value="Unassembled WGS sequence"/>
</dbReference>
<comment type="caution">
    <text evidence="8">The sequence shown here is derived from an EMBL/GenBank/DDBJ whole genome shotgun (WGS) entry which is preliminary data.</text>
</comment>
<proteinExistence type="inferred from homology"/>
<dbReference type="PANTHER" id="PTHR43133:SF8">
    <property type="entry name" value="RNA POLYMERASE SIGMA FACTOR HI_1459-RELATED"/>
    <property type="match status" value="1"/>
</dbReference>
<protein>
    <submittedName>
        <fullName evidence="8">Sigma-70 family RNA polymerase sigma factor</fullName>
    </submittedName>
</protein>
<evidence type="ECO:0000313" key="9">
    <source>
        <dbReference type="Proteomes" id="UP000271678"/>
    </source>
</evidence>
<dbReference type="InterPro" id="IPR007627">
    <property type="entry name" value="RNA_pol_sigma70_r2"/>
</dbReference>
<comment type="similarity">
    <text evidence="1">Belongs to the sigma-70 factor family. ECF subfamily.</text>
</comment>
<dbReference type="InterPro" id="IPR014284">
    <property type="entry name" value="RNA_pol_sigma-70_dom"/>
</dbReference>
<feature type="domain" description="RNA polymerase sigma-70 region 2" evidence="7">
    <location>
        <begin position="45"/>
        <end position="110"/>
    </location>
</feature>
<evidence type="ECO:0000259" key="7">
    <source>
        <dbReference type="Pfam" id="PF04542"/>
    </source>
</evidence>
<evidence type="ECO:0000256" key="5">
    <source>
        <dbReference type="ARBA" id="ARBA00023163"/>
    </source>
</evidence>
<dbReference type="GO" id="GO:0006352">
    <property type="term" value="P:DNA-templated transcription initiation"/>
    <property type="evidence" value="ECO:0007669"/>
    <property type="project" value="InterPro"/>
</dbReference>
<dbReference type="Pfam" id="PF04542">
    <property type="entry name" value="Sigma70_r2"/>
    <property type="match status" value="1"/>
</dbReference>
<dbReference type="OrthoDB" id="265863at2"/>
<keyword evidence="9" id="KW-1185">Reference proteome</keyword>
<dbReference type="InterPro" id="IPR013325">
    <property type="entry name" value="RNA_pol_sigma_r2"/>
</dbReference>
<evidence type="ECO:0000256" key="1">
    <source>
        <dbReference type="ARBA" id="ARBA00010641"/>
    </source>
</evidence>
<dbReference type="Gene3D" id="1.10.1740.10">
    <property type="match status" value="1"/>
</dbReference>
<evidence type="ECO:0000256" key="6">
    <source>
        <dbReference type="SAM" id="MobiDB-lite"/>
    </source>
</evidence>
<evidence type="ECO:0000256" key="2">
    <source>
        <dbReference type="ARBA" id="ARBA00023015"/>
    </source>
</evidence>
<accession>A0A3M9MIA9</accession>
<dbReference type="AlphaFoldDB" id="A0A3M9MIA9"/>
<dbReference type="PANTHER" id="PTHR43133">
    <property type="entry name" value="RNA POLYMERASE ECF-TYPE SIGMA FACTO"/>
    <property type="match status" value="1"/>
</dbReference>
<dbReference type="InterPro" id="IPR039425">
    <property type="entry name" value="RNA_pol_sigma-70-like"/>
</dbReference>
<organism evidence="8 9">
    <name type="scientific">Flexivirga caeni</name>
    <dbReference type="NCBI Taxonomy" id="2294115"/>
    <lineage>
        <taxon>Bacteria</taxon>
        <taxon>Bacillati</taxon>
        <taxon>Actinomycetota</taxon>
        <taxon>Actinomycetes</taxon>
        <taxon>Micrococcales</taxon>
        <taxon>Dermacoccaceae</taxon>
        <taxon>Flexivirga</taxon>
    </lineage>
</organism>
<keyword evidence="3" id="KW-0731">Sigma factor</keyword>
<dbReference type="GO" id="GO:0016987">
    <property type="term" value="F:sigma factor activity"/>
    <property type="evidence" value="ECO:0007669"/>
    <property type="project" value="UniProtKB-KW"/>
</dbReference>
<dbReference type="GO" id="GO:0003677">
    <property type="term" value="F:DNA binding"/>
    <property type="evidence" value="ECO:0007669"/>
    <property type="project" value="UniProtKB-KW"/>
</dbReference>
<name>A0A3M9MIA9_9MICO</name>
<keyword evidence="5" id="KW-0804">Transcription</keyword>
<dbReference type="NCBIfam" id="TIGR02937">
    <property type="entry name" value="sigma70-ECF"/>
    <property type="match status" value="1"/>
</dbReference>
<keyword evidence="2" id="KW-0805">Transcription regulation</keyword>
<sequence>MTDYTGEPTTDDPTPGRASDGVLWQQAADHFLRYRAGESRGLDDLVRLLTPVLWHVVRAYGLDRHHAEDVIQTTWLTLVRRHESIRQPQAVSSWIIITARREAWRASRDATAATPMQDEVLATRVPDVESAESRAVANDAHVRLWRAVDSLGDRCRRLLRVIAFDDRPDYAGLAEELAMPIGSIGPTRGRCLNKLRDALREQGESR</sequence>
<evidence type="ECO:0000256" key="3">
    <source>
        <dbReference type="ARBA" id="ARBA00023082"/>
    </source>
</evidence>